<dbReference type="EMBL" id="MVIL01000111">
    <property type="protein sequence ID" value="ORB77847.1"/>
    <property type="molecule type" value="Genomic_DNA"/>
</dbReference>
<dbReference type="Proteomes" id="UP000192847">
    <property type="component" value="Unassembled WGS sequence"/>
</dbReference>
<evidence type="ECO:0000313" key="2">
    <source>
        <dbReference type="Proteomes" id="UP000192847"/>
    </source>
</evidence>
<reference evidence="1 2" key="1">
    <citation type="submission" date="2017-02" db="EMBL/GenBank/DDBJ databases">
        <title>The new phylogeny of genus Mycobacterium.</title>
        <authorList>
            <person name="Tortoli E."/>
            <person name="Trovato A."/>
            <person name="Cirillo D.M."/>
        </authorList>
    </citation>
    <scope>NUCLEOTIDE SEQUENCE [LARGE SCALE GENOMIC DNA]</scope>
    <source>
        <strain evidence="1 2">CCUG 56329</strain>
    </source>
</reference>
<gene>
    <name evidence="1" type="ORF">BST46_22365</name>
</gene>
<sequence>MNHGPDRKNVSCRKITETVVSRSTDTVTLKSVAVEDTIHPVELAFEPPYIGLATEGGAKGFRYVWEKLTFAFALPDPALFPVLPNLTAADREALAKYVAGCRKLAGYSAIAHGSGFKMQSTNGNWTVTPNFPGDELMVAAAARFRQLNNQGEPTAFTTASDLIIKAAKAHDPDLTQVVAKWRKARAALLNRTIATIICDKLLPEGERPDDFVSFGNLRPEDLFNTYFYGDFLHVGDNAEDLVDINSEDGNAAYHMFGFLISMSALAHLYFGFSVLVEHALGAG</sequence>
<accession>A0ABX3TG98</accession>
<evidence type="ECO:0000313" key="1">
    <source>
        <dbReference type="EMBL" id="ORB77847.1"/>
    </source>
</evidence>
<keyword evidence="2" id="KW-1185">Reference proteome</keyword>
<proteinExistence type="predicted"/>
<name>A0ABX3TG98_9MYCO</name>
<organism evidence="1 2">
    <name type="scientific">Mycobacterium timonense</name>
    <dbReference type="NCBI Taxonomy" id="701043"/>
    <lineage>
        <taxon>Bacteria</taxon>
        <taxon>Bacillati</taxon>
        <taxon>Actinomycetota</taxon>
        <taxon>Actinomycetes</taxon>
        <taxon>Mycobacteriales</taxon>
        <taxon>Mycobacteriaceae</taxon>
        <taxon>Mycobacterium</taxon>
        <taxon>Mycobacterium avium complex (MAC)</taxon>
    </lineage>
</organism>
<protein>
    <submittedName>
        <fullName evidence="1">Uncharacterized protein</fullName>
    </submittedName>
</protein>
<comment type="caution">
    <text evidence="1">The sequence shown here is derived from an EMBL/GenBank/DDBJ whole genome shotgun (WGS) entry which is preliminary data.</text>
</comment>